<evidence type="ECO:0000313" key="6">
    <source>
        <dbReference type="Proteomes" id="UP001172673"/>
    </source>
</evidence>
<dbReference type="Pfam" id="PF04412">
    <property type="entry name" value="AcnX"/>
    <property type="match status" value="1"/>
</dbReference>
<keyword evidence="2" id="KW-0456">Lyase</keyword>
<dbReference type="PANTHER" id="PTHR36577:SF3">
    <property type="entry name" value="DUF521 DOMAIN PROTEIN (AFU_ORTHOLOGUE AFUA_6G00490)"/>
    <property type="match status" value="1"/>
</dbReference>
<dbReference type="Gene3D" id="3.50.30.10">
    <property type="entry name" value="Phosphohistidine domain"/>
    <property type="match status" value="1"/>
</dbReference>
<dbReference type="InterPro" id="IPR007506">
    <property type="entry name" value="PMDh-L-like_dom"/>
</dbReference>
<feature type="domain" description="Phosphomevalonate dehydratase large subunit-like" evidence="4">
    <location>
        <begin position="532"/>
        <end position="930"/>
    </location>
</feature>
<dbReference type="CDD" id="cd01355">
    <property type="entry name" value="AcnX"/>
    <property type="match status" value="1"/>
</dbReference>
<sequence>MANLIGTEDDTLQESQPETATAMLRALARSSEIYENVTKYPPPWDFGDGSISSDPEFPWRGDFDTLQMAMGWSFDFVFVETRDHFEEMRWPGGGGGFNDNPMLAANTILITGECMRFRTTSHLEDEPICFATLVGQDPADVLSEKTIEGRMRVVASKMKHVPTQILFSPRPRLDVNGLRWAPLSFRSTATGKGYSPGVAMATVADVTPGGLLVKLSGILLDVHPRETLGQEFLVKYDSAVLSVRQNGHITYPSSRSYATRFALLIRTNFDPFSQARVDSVLVEILEESEDVFATRLLAHYFVGPLNGTLTENIQQMTGTIVQGQRWCNVARDVLRLKHTKKQEKDDRYLVAGDRVLSQEKGDVRSPTSLRGCEEKAMRIQGRSLVDGTAAGHLLVTDTSLSFWGGIDSETGIIIDRHHPLHGECVESKIFSLPSGRGSCTGSGVLLELLLRKRGPAALVFRDVEEILTLGVVVARRLFGISIPVLVVSNDDFSALRGGHHVDIVDSVLSSGLPGPVNQILSPSSGVRPNRVKLTAQDRRLLAGELGPAAELAMKILIDVAVIEGAVDFLSVSQAHIDACIYIGPASLEFANRFLVLGAKFAVPTTLNAISIDQRRWREIGMNPVLAVEADKLAEAYMSMGAVMSFTCAPYLLETAPEAGENIGWAESNAVVFANSVLGARTQKYPDFMDVCIALTGRAPASGCHLEEHRLPKMKLDVTYLPEADDSFWPLLGYHAGKFAGSKIPILCGLETTKPSVSDLKAFGAAFATTSSAPMFHISGITPEANKAILSHRELPCHPIGRRELKACWEQLNTATDISLGLVSLGNPHFSVEEFAQLAFMCSGRRKHSKVQMMITTSRAVCEKAAEAGYIDHLESFGARIITDTCWCMLGEPVVPIHAKNIMTNSAKYAHYAPGMVQRGVHFGNLTSCVDAACKGEALQRIPDWLLS</sequence>
<reference evidence="5" key="1">
    <citation type="submission" date="2022-10" db="EMBL/GenBank/DDBJ databases">
        <title>Culturing micro-colonial fungi from biological soil crusts in the Mojave desert and describing Neophaeococcomyces mojavensis, and introducing the new genera and species Taxawa tesnikishii.</title>
        <authorList>
            <person name="Kurbessoian T."/>
            <person name="Stajich J.E."/>
        </authorList>
    </citation>
    <scope>NUCLEOTIDE SEQUENCE</scope>
    <source>
        <strain evidence="5">TK_41</strain>
    </source>
</reference>
<evidence type="ECO:0000313" key="5">
    <source>
        <dbReference type="EMBL" id="KAJ9602660.1"/>
    </source>
</evidence>
<comment type="caution">
    <text evidence="5">The sequence shown here is derived from an EMBL/GenBank/DDBJ whole genome shotgun (WGS) entry which is preliminary data.</text>
</comment>
<dbReference type="Pfam" id="PF01989">
    <property type="entry name" value="AcnX_swivel_put"/>
    <property type="match status" value="1"/>
</dbReference>
<name>A0AA39CBZ6_9EURO</name>
<dbReference type="SUPFAM" id="SSF52016">
    <property type="entry name" value="LeuD/IlvD-like"/>
    <property type="match status" value="1"/>
</dbReference>
<dbReference type="GO" id="GO:0016829">
    <property type="term" value="F:lyase activity"/>
    <property type="evidence" value="ECO:0007669"/>
    <property type="project" value="UniProtKB-KW"/>
</dbReference>
<protein>
    <recommendedName>
        <fullName evidence="7">DUF521 domain protein</fullName>
    </recommendedName>
</protein>
<evidence type="ECO:0000256" key="2">
    <source>
        <dbReference type="ARBA" id="ARBA00023239"/>
    </source>
</evidence>
<dbReference type="AlphaFoldDB" id="A0AA39CBZ6"/>
<proteinExistence type="predicted"/>
<keyword evidence="1" id="KW-0408">Iron</keyword>
<organism evidence="5 6">
    <name type="scientific">Cladophialophora chaetospira</name>
    <dbReference type="NCBI Taxonomy" id="386627"/>
    <lineage>
        <taxon>Eukaryota</taxon>
        <taxon>Fungi</taxon>
        <taxon>Dikarya</taxon>
        <taxon>Ascomycota</taxon>
        <taxon>Pezizomycotina</taxon>
        <taxon>Eurotiomycetes</taxon>
        <taxon>Chaetothyriomycetidae</taxon>
        <taxon>Chaetothyriales</taxon>
        <taxon>Herpotrichiellaceae</taxon>
        <taxon>Cladophialophora</taxon>
    </lineage>
</organism>
<evidence type="ECO:0008006" key="7">
    <source>
        <dbReference type="Google" id="ProtNLM"/>
    </source>
</evidence>
<evidence type="ECO:0000256" key="1">
    <source>
        <dbReference type="ARBA" id="ARBA00023004"/>
    </source>
</evidence>
<dbReference type="InterPro" id="IPR002840">
    <property type="entry name" value="PMDh-S-like_dom"/>
</dbReference>
<dbReference type="Proteomes" id="UP001172673">
    <property type="component" value="Unassembled WGS sequence"/>
</dbReference>
<evidence type="ECO:0000259" key="3">
    <source>
        <dbReference type="Pfam" id="PF01989"/>
    </source>
</evidence>
<accession>A0AA39CBZ6</accession>
<gene>
    <name evidence="5" type="ORF">H2200_012854</name>
</gene>
<dbReference type="EMBL" id="JAPDRK010000025">
    <property type="protein sequence ID" value="KAJ9602660.1"/>
    <property type="molecule type" value="Genomic_DNA"/>
</dbReference>
<dbReference type="PANTHER" id="PTHR36577">
    <property type="entry name" value="DUF521 DOMAIN PROTEIN (AFU_ORTHOLOGUE AFUA_6G00490)"/>
    <property type="match status" value="1"/>
</dbReference>
<keyword evidence="6" id="KW-1185">Reference proteome</keyword>
<feature type="domain" description="Phosphomevalonate dehydratase small subunit-like" evidence="3">
    <location>
        <begin position="400"/>
        <end position="484"/>
    </location>
</feature>
<dbReference type="CDD" id="cd01356">
    <property type="entry name" value="AcnX_swivel"/>
    <property type="match status" value="1"/>
</dbReference>
<evidence type="ECO:0000259" key="4">
    <source>
        <dbReference type="Pfam" id="PF04412"/>
    </source>
</evidence>